<proteinExistence type="predicted"/>
<accession>A0A2M3ZU85</accession>
<sequence length="66" mass="7607">MAKWLKYFSEALAWLSSILKCKAYTYLGVSFVSGDNPLEKHWFSSGFDIIWPGIPSYFCEESKQCT</sequence>
<evidence type="ECO:0000256" key="1">
    <source>
        <dbReference type="SAM" id="SignalP"/>
    </source>
</evidence>
<evidence type="ECO:0000313" key="2">
    <source>
        <dbReference type="EMBL" id="MBW32127.1"/>
    </source>
</evidence>
<dbReference type="AlphaFoldDB" id="A0A2M3ZU85"/>
<feature type="signal peptide" evidence="1">
    <location>
        <begin position="1"/>
        <end position="23"/>
    </location>
</feature>
<organism evidence="2">
    <name type="scientific">Anopheles braziliensis</name>
    <dbReference type="NCBI Taxonomy" id="58242"/>
    <lineage>
        <taxon>Eukaryota</taxon>
        <taxon>Metazoa</taxon>
        <taxon>Ecdysozoa</taxon>
        <taxon>Arthropoda</taxon>
        <taxon>Hexapoda</taxon>
        <taxon>Insecta</taxon>
        <taxon>Pterygota</taxon>
        <taxon>Neoptera</taxon>
        <taxon>Endopterygota</taxon>
        <taxon>Diptera</taxon>
        <taxon>Nematocera</taxon>
        <taxon>Culicoidea</taxon>
        <taxon>Culicidae</taxon>
        <taxon>Anophelinae</taxon>
        <taxon>Anopheles</taxon>
    </lineage>
</organism>
<reference evidence="2" key="1">
    <citation type="submission" date="2018-01" db="EMBL/GenBank/DDBJ databases">
        <title>An insight into the sialome of Amazonian anophelines.</title>
        <authorList>
            <person name="Ribeiro J.M."/>
            <person name="Scarpassa V."/>
            <person name="Calvo E."/>
        </authorList>
    </citation>
    <scope>NUCLEOTIDE SEQUENCE</scope>
    <source>
        <tissue evidence="2">Salivary glands</tissue>
    </source>
</reference>
<keyword evidence="1" id="KW-0732">Signal</keyword>
<dbReference type="EMBL" id="GGFM01011376">
    <property type="protein sequence ID" value="MBW32127.1"/>
    <property type="molecule type" value="Transcribed_RNA"/>
</dbReference>
<protein>
    <submittedName>
        <fullName evidence="2">Putative secreted peptide</fullName>
    </submittedName>
</protein>
<feature type="chain" id="PRO_5014986160" evidence="1">
    <location>
        <begin position="24"/>
        <end position="66"/>
    </location>
</feature>
<name>A0A2M3ZU85_9DIPT</name>